<dbReference type="eggNOG" id="ENOG502QXCY">
    <property type="taxonomic scope" value="Eukaryota"/>
</dbReference>
<dbReference type="GO" id="GO:0016787">
    <property type="term" value="F:hydrolase activity"/>
    <property type="evidence" value="ECO:0007669"/>
    <property type="project" value="UniProtKB-KW"/>
</dbReference>
<comment type="similarity">
    <text evidence="1">Belongs to the peptidase S33 family.</text>
</comment>
<dbReference type="EMBL" id="AMGX01000044">
    <property type="protein sequence ID" value="EXJ53555.1"/>
    <property type="molecule type" value="Genomic_DNA"/>
</dbReference>
<dbReference type="Proteomes" id="UP000019471">
    <property type="component" value="Unassembled WGS sequence"/>
</dbReference>
<dbReference type="Gene3D" id="3.40.50.1820">
    <property type="entry name" value="alpha/beta hydrolase"/>
    <property type="match status" value="1"/>
</dbReference>
<dbReference type="GeneID" id="19197910"/>
<organism evidence="4 5">
    <name type="scientific">Cladophialophora psammophila CBS 110553</name>
    <dbReference type="NCBI Taxonomy" id="1182543"/>
    <lineage>
        <taxon>Eukaryota</taxon>
        <taxon>Fungi</taxon>
        <taxon>Dikarya</taxon>
        <taxon>Ascomycota</taxon>
        <taxon>Pezizomycotina</taxon>
        <taxon>Eurotiomycetes</taxon>
        <taxon>Chaetothyriomycetidae</taxon>
        <taxon>Chaetothyriales</taxon>
        <taxon>Herpotrichiellaceae</taxon>
        <taxon>Cladophialophora</taxon>
    </lineage>
</organism>
<evidence type="ECO:0000256" key="2">
    <source>
        <dbReference type="ARBA" id="ARBA00022801"/>
    </source>
</evidence>
<feature type="domain" description="AB hydrolase-1" evidence="3">
    <location>
        <begin position="75"/>
        <end position="242"/>
    </location>
</feature>
<evidence type="ECO:0000259" key="3">
    <source>
        <dbReference type="Pfam" id="PF00561"/>
    </source>
</evidence>
<dbReference type="RefSeq" id="XP_007751983.1">
    <property type="nucleotide sequence ID" value="XM_007753793.1"/>
</dbReference>
<evidence type="ECO:0000313" key="4">
    <source>
        <dbReference type="EMBL" id="EXJ53555.1"/>
    </source>
</evidence>
<sequence length="392" mass="42422">MLGNAASVRYTKRASASTASIQLPWANCTTNNLQNLECAQIQVPIDWSQPQGKQITLGISRVKATGSSASRVGSLIFNPGGPGGIATEFCEYEAAGIPIFSKAIREHLDIVCPDPRGNEAEFEEMVKHNRAFGQSCLDLSGDLFKHVDTTSVAKDMEAIRAALNDGKLNWLGGSYGTQIGAQYAELYPNNIRAMVLDGDVGDSPSEVYLHTTESSTYENSLDRFFDWCSKKQTCALCGQNVAQLFDDLVAKGDKTPISAPGCLLTADTSSAGTCFPNVTGEDIRFNVQGNSYLTYKYGTSFSPGRWLKLGIALNDTLNGNATALSSAMAMKGRIRRFGKVWPWAVWTGTTTPRHSRRANTSSNSEAPLHLIPRALPRCINIRHNVSAGPLQS</sequence>
<dbReference type="PANTHER" id="PTHR43248">
    <property type="entry name" value="2-SUCCINYL-6-HYDROXY-2,4-CYCLOHEXADIENE-1-CARBOXYLATE SYNTHASE"/>
    <property type="match status" value="1"/>
</dbReference>
<dbReference type="PANTHER" id="PTHR43248:SF25">
    <property type="entry name" value="AB HYDROLASE-1 DOMAIN-CONTAINING PROTEIN-RELATED"/>
    <property type="match status" value="1"/>
</dbReference>
<comment type="caution">
    <text evidence="4">The sequence shown here is derived from an EMBL/GenBank/DDBJ whole genome shotgun (WGS) entry which is preliminary data.</text>
</comment>
<evidence type="ECO:0000256" key="1">
    <source>
        <dbReference type="ARBA" id="ARBA00010088"/>
    </source>
</evidence>
<dbReference type="HOGENOM" id="CLU_703994_0_0_1"/>
<dbReference type="InterPro" id="IPR000073">
    <property type="entry name" value="AB_hydrolase_1"/>
</dbReference>
<keyword evidence="2" id="KW-0378">Hydrolase</keyword>
<dbReference type="AlphaFoldDB" id="W9VKK3"/>
<name>W9VKK3_9EURO</name>
<dbReference type="SUPFAM" id="SSF53474">
    <property type="entry name" value="alpha/beta-Hydrolases"/>
    <property type="match status" value="1"/>
</dbReference>
<dbReference type="InterPro" id="IPR051601">
    <property type="entry name" value="Serine_prot/Carboxylest_S33"/>
</dbReference>
<gene>
    <name evidence="4" type="ORF">A1O5_13226</name>
</gene>
<evidence type="ECO:0000313" key="5">
    <source>
        <dbReference type="Proteomes" id="UP000019471"/>
    </source>
</evidence>
<keyword evidence="5" id="KW-1185">Reference proteome</keyword>
<reference evidence="4 5" key="1">
    <citation type="submission" date="2013-03" db="EMBL/GenBank/DDBJ databases">
        <title>The Genome Sequence of Cladophialophora psammophila CBS 110553.</title>
        <authorList>
            <consortium name="The Broad Institute Genomics Platform"/>
            <person name="Cuomo C."/>
            <person name="de Hoog S."/>
            <person name="Gorbushina A."/>
            <person name="Walker B."/>
            <person name="Young S.K."/>
            <person name="Zeng Q."/>
            <person name="Gargeya S."/>
            <person name="Fitzgerald M."/>
            <person name="Haas B."/>
            <person name="Abouelleil A."/>
            <person name="Allen A.W."/>
            <person name="Alvarado L."/>
            <person name="Arachchi H.M."/>
            <person name="Berlin A.M."/>
            <person name="Chapman S.B."/>
            <person name="Gainer-Dewar J."/>
            <person name="Goldberg J."/>
            <person name="Griggs A."/>
            <person name="Gujja S."/>
            <person name="Hansen M."/>
            <person name="Howarth C."/>
            <person name="Imamovic A."/>
            <person name="Ireland A."/>
            <person name="Larimer J."/>
            <person name="McCowan C."/>
            <person name="Murphy C."/>
            <person name="Pearson M."/>
            <person name="Poon T.W."/>
            <person name="Priest M."/>
            <person name="Roberts A."/>
            <person name="Saif S."/>
            <person name="Shea T."/>
            <person name="Sisk P."/>
            <person name="Sykes S."/>
            <person name="Wortman J."/>
            <person name="Nusbaum C."/>
            <person name="Birren B."/>
        </authorList>
    </citation>
    <scope>NUCLEOTIDE SEQUENCE [LARGE SCALE GENOMIC DNA]</scope>
    <source>
        <strain evidence="4 5">CBS 110553</strain>
    </source>
</reference>
<protein>
    <recommendedName>
        <fullName evidence="3">AB hydrolase-1 domain-containing protein</fullName>
    </recommendedName>
</protein>
<dbReference type="InterPro" id="IPR029058">
    <property type="entry name" value="AB_hydrolase_fold"/>
</dbReference>
<accession>W9VKK3</accession>
<dbReference type="OrthoDB" id="425534at2759"/>
<dbReference type="Pfam" id="PF00561">
    <property type="entry name" value="Abhydrolase_1"/>
    <property type="match status" value="1"/>
</dbReference>
<proteinExistence type="inferred from homology"/>